<reference evidence="3" key="1">
    <citation type="journal article" date="2019" name="Int. J. Syst. Evol. Microbiol.">
        <title>The Global Catalogue of Microorganisms (GCM) 10K type strain sequencing project: providing services to taxonomists for standard genome sequencing and annotation.</title>
        <authorList>
            <consortium name="The Broad Institute Genomics Platform"/>
            <consortium name="The Broad Institute Genome Sequencing Center for Infectious Disease"/>
            <person name="Wu L."/>
            <person name="Ma J."/>
        </authorList>
    </citation>
    <scope>NUCLEOTIDE SEQUENCE [LARGE SCALE GENOMIC DNA]</scope>
    <source>
        <strain evidence="3">JCM 16902</strain>
    </source>
</reference>
<keyword evidence="3" id="KW-1185">Reference proteome</keyword>
<dbReference type="EMBL" id="BAAAZO010000004">
    <property type="protein sequence ID" value="GAA3610733.1"/>
    <property type="molecule type" value="Genomic_DNA"/>
</dbReference>
<comment type="caution">
    <text evidence="2">The sequence shown here is derived from an EMBL/GenBank/DDBJ whole genome shotgun (WGS) entry which is preliminary data.</text>
</comment>
<sequence>MSEMEMHPAFTAAVADLSERHRDEVLAAYAAVEHSWQPLHESQMLALRDATLRRALQQMLHPLGRTLVKVGPHLWTSGYRDDIARELSEEMLESLPLVDRAVFVLILIHSVAIPRSQGLIDQDTWISNQPTSVEELNRYSRLPRTAVRTGLARLRASGLVQIAPDRRPHQARGSSNTNAGASYLPGPQLARLTPAARRRLQEELILAAGADTPLAAAIRARRARPSEDGVLKPSAPEATETQENS</sequence>
<name>A0ABP6ZJJ6_9ACTN</name>
<evidence type="ECO:0008006" key="4">
    <source>
        <dbReference type="Google" id="ProtNLM"/>
    </source>
</evidence>
<proteinExistence type="predicted"/>
<evidence type="ECO:0000313" key="3">
    <source>
        <dbReference type="Proteomes" id="UP001501074"/>
    </source>
</evidence>
<feature type="region of interest" description="Disordered" evidence="1">
    <location>
        <begin position="163"/>
        <end position="187"/>
    </location>
</feature>
<feature type="region of interest" description="Disordered" evidence="1">
    <location>
        <begin position="218"/>
        <end position="245"/>
    </location>
</feature>
<evidence type="ECO:0000256" key="1">
    <source>
        <dbReference type="SAM" id="MobiDB-lite"/>
    </source>
</evidence>
<protein>
    <recommendedName>
        <fullName evidence="4">MarR family transcriptional regulator</fullName>
    </recommendedName>
</protein>
<gene>
    <name evidence="2" type="ORF">GCM10022223_28540</name>
</gene>
<accession>A0ABP6ZJJ6</accession>
<organism evidence="2 3">
    <name type="scientific">Kineosporia mesophila</name>
    <dbReference type="NCBI Taxonomy" id="566012"/>
    <lineage>
        <taxon>Bacteria</taxon>
        <taxon>Bacillati</taxon>
        <taxon>Actinomycetota</taxon>
        <taxon>Actinomycetes</taxon>
        <taxon>Kineosporiales</taxon>
        <taxon>Kineosporiaceae</taxon>
        <taxon>Kineosporia</taxon>
    </lineage>
</organism>
<evidence type="ECO:0000313" key="2">
    <source>
        <dbReference type="EMBL" id="GAA3610733.1"/>
    </source>
</evidence>
<dbReference type="Proteomes" id="UP001501074">
    <property type="component" value="Unassembled WGS sequence"/>
</dbReference>